<dbReference type="Proteomes" id="UP000414136">
    <property type="component" value="Unassembled WGS sequence"/>
</dbReference>
<keyword evidence="2" id="KW-1185">Reference proteome</keyword>
<dbReference type="InterPro" id="IPR012106">
    <property type="entry name" value="Phage_Mu_Gp1"/>
</dbReference>
<gene>
    <name evidence="1" type="ORF">PCA31118_00017</name>
</gene>
<name>A0A5E4ZFA8_9BURK</name>
<dbReference type="RefSeq" id="WP_150621894.1">
    <property type="nucleotide sequence ID" value="NZ_CABPSQ010000001.1"/>
</dbReference>
<sequence>MAKHIHIAALSALEFDPASRALKLLPAGAFRARDGRPTDCPAWHMDGEIAQALIAAAANRAVPYCIDYEHQSLNAAKNGQPAPAAGWFKTLEWREGDGLYAIDPDWTERAAAWIAAKEYRFLSPVFGYDDDGNVTFLLNVALTNNPALDCLDEVQLAAATVMLASLSATAGALPADPTQEESAMDELLEQLRWLLNMPVGSTAEDVQAQLKKLIDALSEGKGVAAASVNLPQLLENQRQSIAALSANQLNLATHAPIAIVDDLRQQLAAANAKLVGTEVNDLVVAALADGRLLQSQEAWARELGASNVDRLKKYLETAQPIAALTTTQTGGKPPAGAKAADTGLDAAQLAVCTAMGIAPEDFARTNALAG</sequence>
<dbReference type="OrthoDB" id="2043985at2"/>
<organism evidence="1 2">
    <name type="scientific">Pandoraea captiosa</name>
    <dbReference type="NCBI Taxonomy" id="2508302"/>
    <lineage>
        <taxon>Bacteria</taxon>
        <taxon>Pseudomonadati</taxon>
        <taxon>Pseudomonadota</taxon>
        <taxon>Betaproteobacteria</taxon>
        <taxon>Burkholderiales</taxon>
        <taxon>Burkholderiaceae</taxon>
        <taxon>Pandoraea</taxon>
    </lineage>
</organism>
<accession>A0A5E4ZFA8</accession>
<dbReference type="Pfam" id="PF10123">
    <property type="entry name" value="Mu-like_Pro"/>
    <property type="match status" value="1"/>
</dbReference>
<dbReference type="PIRSF" id="PIRSF016624">
    <property type="entry name" value="Mu_prophg_I"/>
    <property type="match status" value="1"/>
</dbReference>
<proteinExistence type="predicted"/>
<evidence type="ECO:0000313" key="2">
    <source>
        <dbReference type="Proteomes" id="UP000414136"/>
    </source>
</evidence>
<dbReference type="AlphaFoldDB" id="A0A5E4ZFA8"/>
<evidence type="ECO:0000313" key="1">
    <source>
        <dbReference type="EMBL" id="VVE59794.1"/>
    </source>
</evidence>
<reference evidence="1 2" key="1">
    <citation type="submission" date="2019-08" db="EMBL/GenBank/DDBJ databases">
        <authorList>
            <person name="Peeters C."/>
        </authorList>
    </citation>
    <scope>NUCLEOTIDE SEQUENCE [LARGE SCALE GENOMIC DNA]</scope>
    <source>
        <strain evidence="1 2">LMG 31118</strain>
    </source>
</reference>
<protein>
    <submittedName>
        <fullName evidence="1">Mu-like prophage FluMu I protein</fullName>
    </submittedName>
</protein>
<dbReference type="EMBL" id="CABPSQ010000001">
    <property type="protein sequence ID" value="VVE59794.1"/>
    <property type="molecule type" value="Genomic_DNA"/>
</dbReference>